<feature type="region of interest" description="Disordered" evidence="1">
    <location>
        <begin position="68"/>
        <end position="118"/>
    </location>
</feature>
<dbReference type="AlphaFoldDB" id="A0A0F2MJP3"/>
<dbReference type="GeneID" id="27668717"/>
<proteinExistence type="predicted"/>
<accession>A0A0F2MJP3</accession>
<dbReference type="EMBL" id="AXCR01000001">
    <property type="protein sequence ID" value="KJR89842.1"/>
    <property type="molecule type" value="Genomic_DNA"/>
</dbReference>
<dbReference type="Proteomes" id="UP000033710">
    <property type="component" value="Unassembled WGS sequence"/>
</dbReference>
<sequence length="118" mass="13343">MKETSSDNRLGGSGRGKSQWYFGVNGTKETKDRYREAVRMKVEKCNWRNEKPNNDPLAWADTGKIARNKTQGEGSHGEEKLAKISEGKARTGKRDVWKDATRMKNEEGKQIGGGTQRR</sequence>
<comment type="caution">
    <text evidence="2">The sequence shown here is derived from an EMBL/GenBank/DDBJ whole genome shotgun (WGS) entry which is preliminary data.</text>
</comment>
<reference evidence="2 3" key="2">
    <citation type="journal article" date="2015" name="Eukaryot. Cell">
        <title>Asexual propagation of a virulent clone complex in a human and feline outbreak of sporotrichosis.</title>
        <authorList>
            <person name="Teixeira Mde M."/>
            <person name="Rodrigues A.M."/>
            <person name="Tsui C.K."/>
            <person name="de Almeida L.G."/>
            <person name="Van Diepeningen A.D."/>
            <person name="van den Ende B.G."/>
            <person name="Fernandes G.F."/>
            <person name="Kano R."/>
            <person name="Hamelin R.C."/>
            <person name="Lopes-Bezerra L.M."/>
            <person name="Vasconcelos A.T."/>
            <person name="de Hoog S."/>
            <person name="de Camargo Z.P."/>
            <person name="Felipe M.S."/>
        </authorList>
    </citation>
    <scope>NUCLEOTIDE SEQUENCE [LARGE SCALE GENOMIC DNA]</scope>
    <source>
        <strain evidence="2 3">1099-18</strain>
    </source>
</reference>
<dbReference type="RefSeq" id="XP_016592518.1">
    <property type="nucleotide sequence ID" value="XM_016733440.1"/>
</dbReference>
<evidence type="ECO:0000313" key="2">
    <source>
        <dbReference type="EMBL" id="KJR89842.1"/>
    </source>
</evidence>
<dbReference type="KEGG" id="ssck:SPSK_06743"/>
<organism evidence="2 3">
    <name type="scientific">Sporothrix schenckii 1099-18</name>
    <dbReference type="NCBI Taxonomy" id="1397361"/>
    <lineage>
        <taxon>Eukaryota</taxon>
        <taxon>Fungi</taxon>
        <taxon>Dikarya</taxon>
        <taxon>Ascomycota</taxon>
        <taxon>Pezizomycotina</taxon>
        <taxon>Sordariomycetes</taxon>
        <taxon>Sordariomycetidae</taxon>
        <taxon>Ophiostomatales</taxon>
        <taxon>Ophiostomataceae</taxon>
        <taxon>Sporothrix</taxon>
    </lineage>
</organism>
<protein>
    <submittedName>
        <fullName evidence="2">Uncharacterized protein</fullName>
    </submittedName>
</protein>
<feature type="region of interest" description="Disordered" evidence="1">
    <location>
        <begin position="1"/>
        <end position="31"/>
    </location>
</feature>
<name>A0A0F2MJP3_SPOSC</name>
<dbReference type="VEuPathDB" id="FungiDB:SPSK_06743"/>
<reference evidence="2 3" key="1">
    <citation type="journal article" date="2014" name="BMC Genomics">
        <title>Comparative genomics of the major fungal agents of human and animal Sporotrichosis: Sporothrix schenckii and Sporothrix brasiliensis.</title>
        <authorList>
            <person name="Teixeira M.M."/>
            <person name="de Almeida L.G."/>
            <person name="Kubitschek-Barreira P."/>
            <person name="Alves F.L."/>
            <person name="Kioshima E.S."/>
            <person name="Abadio A.K."/>
            <person name="Fernandes L."/>
            <person name="Derengowski L.S."/>
            <person name="Ferreira K.S."/>
            <person name="Souza R.C."/>
            <person name="Ruiz J.C."/>
            <person name="de Andrade N.C."/>
            <person name="Paes H.C."/>
            <person name="Nicola A.M."/>
            <person name="Albuquerque P."/>
            <person name="Gerber A.L."/>
            <person name="Martins V.P."/>
            <person name="Peconick L.D."/>
            <person name="Neto A.V."/>
            <person name="Chaucanez C.B."/>
            <person name="Silva P.A."/>
            <person name="Cunha O.L."/>
            <person name="de Oliveira F.F."/>
            <person name="dos Santos T.C."/>
            <person name="Barros A.L."/>
            <person name="Soares M.A."/>
            <person name="de Oliveira L.M."/>
            <person name="Marini M.M."/>
            <person name="Villalobos-Duno H."/>
            <person name="Cunha M.M."/>
            <person name="de Hoog S."/>
            <person name="da Silveira J.F."/>
            <person name="Henrissat B."/>
            <person name="Nino-Vega G.A."/>
            <person name="Cisalpino P.S."/>
            <person name="Mora-Montes H.M."/>
            <person name="Almeida S.R."/>
            <person name="Stajich J.E."/>
            <person name="Lopes-Bezerra L.M."/>
            <person name="Vasconcelos A.T."/>
            <person name="Felipe M.S."/>
        </authorList>
    </citation>
    <scope>NUCLEOTIDE SEQUENCE [LARGE SCALE GENOMIC DNA]</scope>
    <source>
        <strain evidence="2 3">1099-18</strain>
    </source>
</reference>
<feature type="compositionally biased region" description="Basic and acidic residues" evidence="1">
    <location>
        <begin position="75"/>
        <end position="109"/>
    </location>
</feature>
<gene>
    <name evidence="2" type="ORF">SPSK_06743</name>
</gene>
<evidence type="ECO:0000313" key="3">
    <source>
        <dbReference type="Proteomes" id="UP000033710"/>
    </source>
</evidence>
<evidence type="ECO:0000256" key="1">
    <source>
        <dbReference type="SAM" id="MobiDB-lite"/>
    </source>
</evidence>